<evidence type="ECO:0000256" key="6">
    <source>
        <dbReference type="ARBA" id="ARBA00023004"/>
    </source>
</evidence>
<dbReference type="Pfam" id="PF00593">
    <property type="entry name" value="TonB_dep_Rec_b-barrel"/>
    <property type="match status" value="1"/>
</dbReference>
<evidence type="ECO:0000256" key="3">
    <source>
        <dbReference type="ARBA" id="ARBA00022452"/>
    </source>
</evidence>
<dbReference type="InterPro" id="IPR039426">
    <property type="entry name" value="TonB-dep_rcpt-like"/>
</dbReference>
<keyword evidence="13" id="KW-0675">Receptor</keyword>
<feature type="domain" description="TonB-dependent receptor-like beta-barrel" evidence="12">
    <location>
        <begin position="7"/>
        <end position="179"/>
    </location>
</feature>
<dbReference type="AlphaFoldDB" id="A0A7C5PZ68"/>
<dbReference type="Gene3D" id="2.40.170.20">
    <property type="entry name" value="TonB-dependent receptor, beta-barrel domain"/>
    <property type="match status" value="1"/>
</dbReference>
<keyword evidence="7" id="KW-0406">Ion transport</keyword>
<keyword evidence="5 11" id="KW-0812">Transmembrane</keyword>
<reference evidence="13" key="1">
    <citation type="journal article" date="2020" name="mSystems">
        <title>Genome- and Community-Level Interaction Insights into Carbon Utilization and Element Cycling Functions of Hydrothermarchaeota in Hydrothermal Sediment.</title>
        <authorList>
            <person name="Zhou Z."/>
            <person name="Liu Y."/>
            <person name="Xu W."/>
            <person name="Pan J."/>
            <person name="Luo Z.H."/>
            <person name="Li M."/>
        </authorList>
    </citation>
    <scope>NUCLEOTIDE SEQUENCE [LARGE SCALE GENOMIC DNA]</scope>
    <source>
        <strain evidence="13">HyVt-501</strain>
    </source>
</reference>
<evidence type="ECO:0000256" key="7">
    <source>
        <dbReference type="ARBA" id="ARBA00023065"/>
    </source>
</evidence>
<dbReference type="InterPro" id="IPR036942">
    <property type="entry name" value="Beta-barrel_TonB_sf"/>
</dbReference>
<comment type="similarity">
    <text evidence="11">Belongs to the TonB-dependent receptor family.</text>
</comment>
<gene>
    <name evidence="13" type="ORF">ENJ61_03120</name>
</gene>
<accession>A0A7C5PZ68</accession>
<evidence type="ECO:0000256" key="4">
    <source>
        <dbReference type="ARBA" id="ARBA00022496"/>
    </source>
</evidence>
<comment type="subcellular location">
    <subcellularLocation>
        <location evidence="1 11">Cell outer membrane</location>
        <topology evidence="1 11">Multi-pass membrane protein</topology>
    </subcellularLocation>
</comment>
<proteinExistence type="inferred from homology"/>
<keyword evidence="4" id="KW-0410">Iron transport</keyword>
<keyword evidence="9 11" id="KW-0472">Membrane</keyword>
<keyword evidence="3 11" id="KW-1134">Transmembrane beta strand</keyword>
<protein>
    <submittedName>
        <fullName evidence="13">TonB-dependent receptor</fullName>
    </submittedName>
</protein>
<dbReference type="EMBL" id="DRNB01000115">
    <property type="protein sequence ID" value="HHJ63876.1"/>
    <property type="molecule type" value="Genomic_DNA"/>
</dbReference>
<dbReference type="PANTHER" id="PTHR32552">
    <property type="entry name" value="FERRICHROME IRON RECEPTOR-RELATED"/>
    <property type="match status" value="1"/>
</dbReference>
<evidence type="ECO:0000256" key="2">
    <source>
        <dbReference type="ARBA" id="ARBA00022448"/>
    </source>
</evidence>
<evidence type="ECO:0000256" key="1">
    <source>
        <dbReference type="ARBA" id="ARBA00004571"/>
    </source>
</evidence>
<evidence type="ECO:0000256" key="11">
    <source>
        <dbReference type="PROSITE-ProRule" id="PRU01360"/>
    </source>
</evidence>
<keyword evidence="6" id="KW-0408">Iron</keyword>
<keyword evidence="8" id="KW-0798">TonB box</keyword>
<sequence length="214" mass="25255">LKHARLVNYEVGLKGSDGRRFSFSTAFFYTDVKDEIVYTIEPSGERTYTNAGRTRKKGFEFDGRVRLFRALTLGGAYSYFDFRYREFTEYEVRYPGPVVIAHSRDGNRLPYIPRYMYSLYLQWWSLEGLRFRVDTTTWGPYFVDNANTETYSDYKLVTNLTVGYGKGDRFALYLSVNNLFDRKYVATYEKDIRGNTRIYPAPPRTYTVRVSYTF</sequence>
<evidence type="ECO:0000256" key="5">
    <source>
        <dbReference type="ARBA" id="ARBA00022692"/>
    </source>
</evidence>
<evidence type="ECO:0000313" key="13">
    <source>
        <dbReference type="EMBL" id="HHJ63876.1"/>
    </source>
</evidence>
<keyword evidence="10 11" id="KW-0998">Cell outer membrane</keyword>
<evidence type="ECO:0000256" key="9">
    <source>
        <dbReference type="ARBA" id="ARBA00023136"/>
    </source>
</evidence>
<dbReference type="PANTHER" id="PTHR32552:SF81">
    <property type="entry name" value="TONB-DEPENDENT OUTER MEMBRANE RECEPTOR"/>
    <property type="match status" value="1"/>
</dbReference>
<dbReference type="GO" id="GO:0006826">
    <property type="term" value="P:iron ion transport"/>
    <property type="evidence" value="ECO:0007669"/>
    <property type="project" value="UniProtKB-KW"/>
</dbReference>
<name>A0A7C5PZ68_AQUAO</name>
<organism evidence="13">
    <name type="scientific">Aquifex aeolicus</name>
    <dbReference type="NCBI Taxonomy" id="63363"/>
    <lineage>
        <taxon>Bacteria</taxon>
        <taxon>Pseudomonadati</taxon>
        <taxon>Aquificota</taxon>
        <taxon>Aquificia</taxon>
        <taxon>Aquificales</taxon>
        <taxon>Aquificaceae</taxon>
        <taxon>Aquifex</taxon>
    </lineage>
</organism>
<feature type="non-terminal residue" evidence="13">
    <location>
        <position position="1"/>
    </location>
</feature>
<keyword evidence="2 11" id="KW-0813">Transport</keyword>
<dbReference type="InterPro" id="IPR000531">
    <property type="entry name" value="Beta-barrel_TonB"/>
</dbReference>
<comment type="caution">
    <text evidence="13">The sequence shown here is derived from an EMBL/GenBank/DDBJ whole genome shotgun (WGS) entry which is preliminary data.</text>
</comment>
<dbReference type="PROSITE" id="PS52016">
    <property type="entry name" value="TONB_DEPENDENT_REC_3"/>
    <property type="match status" value="1"/>
</dbReference>
<dbReference type="GO" id="GO:0009279">
    <property type="term" value="C:cell outer membrane"/>
    <property type="evidence" value="ECO:0007669"/>
    <property type="project" value="UniProtKB-SubCell"/>
</dbReference>
<evidence type="ECO:0000256" key="8">
    <source>
        <dbReference type="ARBA" id="ARBA00023077"/>
    </source>
</evidence>
<evidence type="ECO:0000259" key="12">
    <source>
        <dbReference type="Pfam" id="PF00593"/>
    </source>
</evidence>
<evidence type="ECO:0000256" key="10">
    <source>
        <dbReference type="ARBA" id="ARBA00023237"/>
    </source>
</evidence>
<dbReference type="Proteomes" id="UP000885792">
    <property type="component" value="Unassembled WGS sequence"/>
</dbReference>
<dbReference type="SUPFAM" id="SSF56935">
    <property type="entry name" value="Porins"/>
    <property type="match status" value="1"/>
</dbReference>